<organism evidence="2 3">
    <name type="scientific">Chrysophaeum taylorii</name>
    <dbReference type="NCBI Taxonomy" id="2483200"/>
    <lineage>
        <taxon>Eukaryota</taxon>
        <taxon>Sar</taxon>
        <taxon>Stramenopiles</taxon>
        <taxon>Ochrophyta</taxon>
        <taxon>Pelagophyceae</taxon>
        <taxon>Pelagomonadales</taxon>
        <taxon>Pelagomonadaceae</taxon>
        <taxon>Chrysophaeum</taxon>
    </lineage>
</organism>
<keyword evidence="3" id="KW-1185">Reference proteome</keyword>
<dbReference type="Pfam" id="PF03109">
    <property type="entry name" value="ABC1"/>
    <property type="match status" value="1"/>
</dbReference>
<dbReference type="SUPFAM" id="SSF56112">
    <property type="entry name" value="Protein kinase-like (PK-like)"/>
    <property type="match status" value="1"/>
</dbReference>
<dbReference type="Proteomes" id="UP001230188">
    <property type="component" value="Unassembled WGS sequence"/>
</dbReference>
<dbReference type="PANTHER" id="PTHR43173">
    <property type="entry name" value="ABC1 FAMILY PROTEIN"/>
    <property type="match status" value="1"/>
</dbReference>
<evidence type="ECO:0000259" key="1">
    <source>
        <dbReference type="Pfam" id="PF03109"/>
    </source>
</evidence>
<dbReference type="InterPro" id="IPR011009">
    <property type="entry name" value="Kinase-like_dom_sf"/>
</dbReference>
<comment type="caution">
    <text evidence="2">The sequence shown here is derived from an EMBL/GenBank/DDBJ whole genome shotgun (WGS) entry which is preliminary data.</text>
</comment>
<dbReference type="PANTHER" id="PTHR43173:SF12">
    <property type="entry name" value="PROTEIN KINASE SUPERFAMILY PROTEIN"/>
    <property type="match status" value="1"/>
</dbReference>
<dbReference type="CDD" id="cd05121">
    <property type="entry name" value="ABC1_ADCK3-like"/>
    <property type="match status" value="1"/>
</dbReference>
<dbReference type="EMBL" id="JAQMWT010000036">
    <property type="protein sequence ID" value="KAJ8613110.1"/>
    <property type="molecule type" value="Genomic_DNA"/>
</dbReference>
<evidence type="ECO:0000313" key="3">
    <source>
        <dbReference type="Proteomes" id="UP001230188"/>
    </source>
</evidence>
<feature type="domain" description="ABC1 atypical kinase-like" evidence="1">
    <location>
        <begin position="158"/>
        <end position="408"/>
    </location>
</feature>
<name>A0AAD7UNH5_9STRA</name>
<protein>
    <recommendedName>
        <fullName evidence="1">ABC1 atypical kinase-like domain-containing protein</fullName>
    </recommendedName>
</protein>
<evidence type="ECO:0000313" key="2">
    <source>
        <dbReference type="EMBL" id="KAJ8613110.1"/>
    </source>
</evidence>
<gene>
    <name evidence="2" type="ORF">CTAYLR_004786</name>
</gene>
<dbReference type="InterPro" id="IPR004147">
    <property type="entry name" value="ABC1_dom"/>
</dbReference>
<dbReference type="InterPro" id="IPR051130">
    <property type="entry name" value="Mito_struct-func_regulator"/>
</dbReference>
<sequence length="589" mass="65978">MGRRVVGVRRVAASSMALSILEAFGHTFGTLKQALRVGGLAALLVPSFRRQLVSGLVALRVASFAMRLAAPRSHRELVVNSRIAPVLASYVVAKRRIKFLPISKRAAAWDRQHAWGAERARRIVQEFGGFYTKLGQITGTAAHLMPPEWVRALGETMDRNPPAPFAQIRRAVERELGVKLEEAFERFDETPVATASVAQVHRARANGVEVAVKVSLGRSRLIMSDVRTMRESSERMKRLGLDAGLDMPSILRAYEDIVPEEFDFDLERQKIHRFNQTLERAGLGKYVAVPEPVEALSARTVLTLKWMDGPKLSDVLREPSRQLPSPNAARFGCWENVFSVLFEAWGAMIFMQREFHCDPHPANLVMCSDGRVGLLDFGQTKRFDERLARGCAEVCVAMSSGDIAKLARAIERLAEFDLVNASPATWALIAYTFFDTRWTPLADVNVYDLDRSVLSSGGFRKNSADAFPLMRVSVLMRGLMTQANVVDQSMIDAWEPYADAYLRGTTAVKAKFDIKRYLPIVAARRARRRLGAWLYTNVPDVVFRAYFGDDASFLNRLKETQRLANDKHETADLLLRPDDDDIPLGRVSN</sequence>
<reference evidence="2" key="1">
    <citation type="submission" date="2023-01" db="EMBL/GenBank/DDBJ databases">
        <title>Metagenome sequencing of chrysophaentin producing Chrysophaeum taylorii.</title>
        <authorList>
            <person name="Davison J."/>
            <person name="Bewley C."/>
        </authorList>
    </citation>
    <scope>NUCLEOTIDE SEQUENCE</scope>
    <source>
        <strain evidence="2">NIES-1699</strain>
    </source>
</reference>
<dbReference type="AlphaFoldDB" id="A0AAD7UNH5"/>
<proteinExistence type="predicted"/>
<accession>A0AAD7UNH5</accession>